<feature type="transmembrane region" description="Helical" evidence="5">
    <location>
        <begin position="129"/>
        <end position="151"/>
    </location>
</feature>
<gene>
    <name evidence="6" type="ORF">L0P79_10265</name>
</gene>
<evidence type="ECO:0000256" key="1">
    <source>
        <dbReference type="ARBA" id="ARBA00004141"/>
    </source>
</evidence>
<feature type="transmembrane region" description="Helical" evidence="5">
    <location>
        <begin position="99"/>
        <end position="117"/>
    </location>
</feature>
<feature type="transmembrane region" description="Helical" evidence="5">
    <location>
        <begin position="230"/>
        <end position="247"/>
    </location>
</feature>
<feature type="transmembrane region" description="Helical" evidence="5">
    <location>
        <begin position="20"/>
        <end position="49"/>
    </location>
</feature>
<dbReference type="RefSeq" id="WP_238074172.1">
    <property type="nucleotide sequence ID" value="NZ_JAKNJB010000016.1"/>
</dbReference>
<dbReference type="CDD" id="cd16914">
    <property type="entry name" value="EcfT"/>
    <property type="match status" value="1"/>
</dbReference>
<evidence type="ECO:0000313" key="6">
    <source>
        <dbReference type="EMBL" id="MCG4527461.1"/>
    </source>
</evidence>
<feature type="transmembrane region" description="Helical" evidence="5">
    <location>
        <begin position="61"/>
        <end position="79"/>
    </location>
</feature>
<sequence>MRLQSRDAFSSYHPAVNFLYFGLVLFFTMCFLHPACLLLSLAAALRYAVCLNGRRAVRRSLRYLLPAALLAALINPAFNHQGTTILTYLPSGNPLTLESIVYGLAAAALLSAVVTWFSCYTAVMTSDKFVYLFGRVIPALSLVLSMALRFVPRFQVQARAVSQAQRCVGRDVSDGSLLQRLRNGVTILSILLTWCLENALETADSMKSRGYGLPGRTAFSIYRLDDRDQAALWWLGALGGYILSMWGAGGFACRYFPTFRLAPRDGWSLSGLLAFGLLCLTPVIIDRREDRQWTRLRSMT</sequence>
<evidence type="ECO:0000256" key="4">
    <source>
        <dbReference type="ARBA" id="ARBA00023136"/>
    </source>
</evidence>
<keyword evidence="4 5" id="KW-0472">Membrane</keyword>
<name>A0ABS9M9H1_9FIRM</name>
<keyword evidence="3 5" id="KW-1133">Transmembrane helix</keyword>
<comment type="caution">
    <text evidence="6">The sequence shown here is derived from an EMBL/GenBank/DDBJ whole genome shotgun (WGS) entry which is preliminary data.</text>
</comment>
<dbReference type="Pfam" id="PF02361">
    <property type="entry name" value="CbiQ"/>
    <property type="match status" value="1"/>
</dbReference>
<accession>A0ABS9M9H1</accession>
<evidence type="ECO:0000256" key="2">
    <source>
        <dbReference type="ARBA" id="ARBA00022692"/>
    </source>
</evidence>
<reference evidence="6 7" key="1">
    <citation type="submission" date="2022-01" db="EMBL/GenBank/DDBJ databases">
        <title>Collection of gut derived symbiotic bacterial strains cultured from healthy donors.</title>
        <authorList>
            <person name="Lin H."/>
            <person name="Kohout C."/>
            <person name="Waligurski E."/>
            <person name="Pamer E.G."/>
        </authorList>
    </citation>
    <scope>NUCLEOTIDE SEQUENCE [LARGE SCALE GENOMIC DNA]</scope>
    <source>
        <strain evidence="6 7">DFI.3.7</strain>
    </source>
</reference>
<evidence type="ECO:0000256" key="3">
    <source>
        <dbReference type="ARBA" id="ARBA00022989"/>
    </source>
</evidence>
<feature type="transmembrane region" description="Helical" evidence="5">
    <location>
        <begin position="267"/>
        <end position="285"/>
    </location>
</feature>
<dbReference type="EMBL" id="JAKNJB010000016">
    <property type="protein sequence ID" value="MCG4527461.1"/>
    <property type="molecule type" value="Genomic_DNA"/>
</dbReference>
<organism evidence="6 7">
    <name type="scientific">Intestinimonas massiliensis</name>
    <name type="common">ex Afouda et al. 2020</name>
    <dbReference type="NCBI Taxonomy" id="1673721"/>
    <lineage>
        <taxon>Bacteria</taxon>
        <taxon>Bacillati</taxon>
        <taxon>Bacillota</taxon>
        <taxon>Clostridia</taxon>
        <taxon>Eubacteriales</taxon>
        <taxon>Intestinimonas</taxon>
    </lineage>
</organism>
<dbReference type="Proteomes" id="UP001200313">
    <property type="component" value="Unassembled WGS sequence"/>
</dbReference>
<comment type="subcellular location">
    <subcellularLocation>
        <location evidence="1">Membrane</location>
        <topology evidence="1">Multi-pass membrane protein</topology>
    </subcellularLocation>
</comment>
<proteinExistence type="predicted"/>
<dbReference type="InterPro" id="IPR003339">
    <property type="entry name" value="ABC/ECF_trnsptr_transmembrane"/>
</dbReference>
<evidence type="ECO:0000256" key="5">
    <source>
        <dbReference type="SAM" id="Phobius"/>
    </source>
</evidence>
<keyword evidence="7" id="KW-1185">Reference proteome</keyword>
<evidence type="ECO:0000313" key="7">
    <source>
        <dbReference type="Proteomes" id="UP001200313"/>
    </source>
</evidence>
<keyword evidence="2 5" id="KW-0812">Transmembrane</keyword>
<protein>
    <submittedName>
        <fullName evidence="6">Energy-coupling factor transporter transmembrane protein EcfT</fullName>
    </submittedName>
</protein>